<dbReference type="GO" id="GO:0009228">
    <property type="term" value="P:thiamine biosynthetic process"/>
    <property type="evidence" value="ECO:0007669"/>
    <property type="project" value="InterPro"/>
</dbReference>
<protein>
    <submittedName>
        <fullName evidence="7">Bifunctional hydroxymethylpyrimidine kinase/phosphomethylpyrimidine kinase</fullName>
    </submittedName>
</protein>
<dbReference type="SUPFAM" id="SSF53613">
    <property type="entry name" value="Ribokinase-like"/>
    <property type="match status" value="1"/>
</dbReference>
<dbReference type="PANTHER" id="PTHR20858">
    <property type="entry name" value="PHOSPHOMETHYLPYRIMIDINE KINASE"/>
    <property type="match status" value="1"/>
</dbReference>
<dbReference type="GO" id="GO:0005524">
    <property type="term" value="F:ATP binding"/>
    <property type="evidence" value="ECO:0007669"/>
    <property type="project" value="UniProtKB-KW"/>
</dbReference>
<proteinExistence type="predicted"/>
<dbReference type="Gene3D" id="3.40.225.10">
    <property type="entry name" value="Class II aldolase/adducin N-terminal domain"/>
    <property type="match status" value="1"/>
</dbReference>
<reference evidence="7 8" key="1">
    <citation type="submission" date="2018-05" db="EMBL/GenBank/DDBJ databases">
        <title>Methanosarcina gilichinskyana sp. nov., a novel methanogenic archaeon isolated from Holocene permafrost, North East Russia.</title>
        <authorList>
            <person name="Oshurkova V."/>
            <person name="Meer M."/>
            <person name="Bochkareva O."/>
            <person name="Shcherbakova V."/>
        </authorList>
    </citation>
    <scope>NUCLEOTIDE SEQUENCE [LARGE SCALE GENOMIC DNA]</scope>
    <source>
        <strain evidence="7 8">JL01</strain>
    </source>
</reference>
<dbReference type="Pfam" id="PF10120">
    <property type="entry name" value="ThiN"/>
    <property type="match status" value="1"/>
</dbReference>
<dbReference type="InterPro" id="IPR004399">
    <property type="entry name" value="HMP/HMP-P_kinase_dom"/>
</dbReference>
<dbReference type="SUPFAM" id="SSF53639">
    <property type="entry name" value="AraD/HMP-PK domain-like"/>
    <property type="match status" value="1"/>
</dbReference>
<evidence type="ECO:0000256" key="4">
    <source>
        <dbReference type="ARBA" id="ARBA00022840"/>
    </source>
</evidence>
<sequence length="452" mass="47848">MRNKMTEKNSMFKTPVVMTIAGSDSGGGAGIAADIKTFAAFGVHGTCAITSVTAQNTTGVLETFDLAPEAVASQIEAVCTDMDVKWAKTGMLASSEIIKEVAKQVKKHNLSLVLDPVMAAEAGGDLLKKEALSVLIKELLPLCKVTTPNASEAGALAGVTVKTHEDAKLAARKIADLGVESVIVTGGHIDATDLLYEPVSGTFTRIPGTFVKGGTHGSGCTYSASMAACLARGDSTETAARKAKTFVEQAILRSVPVGKGVGPVNPLANTLEEKERYLALQDVKEAVSILTYSPDFAKLIPEVGCNIGMAIPCARTYNEIAAVEGRIIRFREKAIPVGYVNFGASQHVARVILAALRENPEMRAAMNVKYSEEILEACREINPGISSFDRAEDPGDASTMEWGTSEAIRKYGGMPEVIYDKGAIGKEPMVRLLGKSASEVAKLAVELARRVK</sequence>
<dbReference type="InterPro" id="IPR019293">
    <property type="entry name" value="ThiN"/>
</dbReference>
<organism evidence="7 8">
    <name type="scientific">Methanosarcina mazei</name>
    <name type="common">Methanosarcina frisia</name>
    <dbReference type="NCBI Taxonomy" id="2209"/>
    <lineage>
        <taxon>Archaea</taxon>
        <taxon>Methanobacteriati</taxon>
        <taxon>Methanobacteriota</taxon>
        <taxon>Stenosarchaea group</taxon>
        <taxon>Methanomicrobia</taxon>
        <taxon>Methanosarcinales</taxon>
        <taxon>Methanosarcinaceae</taxon>
        <taxon>Methanosarcina</taxon>
    </lineage>
</organism>
<dbReference type="Pfam" id="PF08543">
    <property type="entry name" value="Phos_pyr_kin"/>
    <property type="match status" value="1"/>
</dbReference>
<dbReference type="InterPro" id="IPR036409">
    <property type="entry name" value="Aldolase_II/adducin_N_sf"/>
</dbReference>
<evidence type="ECO:0000313" key="7">
    <source>
        <dbReference type="EMBL" id="QCR17145.1"/>
    </source>
</evidence>
<keyword evidence="4" id="KW-0067">ATP-binding</keyword>
<evidence type="ECO:0000256" key="3">
    <source>
        <dbReference type="ARBA" id="ARBA00022777"/>
    </source>
</evidence>
<evidence type="ECO:0000313" key="8">
    <source>
        <dbReference type="Proteomes" id="UP000300067"/>
    </source>
</evidence>
<dbReference type="AlphaFoldDB" id="A0A4P8R867"/>
<name>A0A4P8R867_METMZ</name>
<evidence type="ECO:0000256" key="1">
    <source>
        <dbReference type="ARBA" id="ARBA00022679"/>
    </source>
</evidence>
<dbReference type="FunFam" id="3.40.1190.20:FF:000003">
    <property type="entry name" value="Phosphomethylpyrimidine kinase ThiD"/>
    <property type="match status" value="1"/>
</dbReference>
<dbReference type="GO" id="GO:0008972">
    <property type="term" value="F:phosphomethylpyrimidine kinase activity"/>
    <property type="evidence" value="ECO:0007669"/>
    <property type="project" value="InterPro"/>
</dbReference>
<dbReference type="GO" id="GO:0008902">
    <property type="term" value="F:hydroxymethylpyrimidine kinase activity"/>
    <property type="evidence" value="ECO:0007669"/>
    <property type="project" value="TreeGrafter"/>
</dbReference>
<dbReference type="Gene3D" id="3.40.1190.20">
    <property type="match status" value="1"/>
</dbReference>
<evidence type="ECO:0000259" key="5">
    <source>
        <dbReference type="Pfam" id="PF08543"/>
    </source>
</evidence>
<dbReference type="Proteomes" id="UP000300067">
    <property type="component" value="Chromosome"/>
</dbReference>
<keyword evidence="3 7" id="KW-0418">Kinase</keyword>
<dbReference type="PANTHER" id="PTHR20858:SF17">
    <property type="entry name" value="HYDROXYMETHYLPYRIMIDINE_PHOSPHOMETHYLPYRIMIDINE KINASE THI20-RELATED"/>
    <property type="match status" value="1"/>
</dbReference>
<dbReference type="NCBIfam" id="TIGR00097">
    <property type="entry name" value="HMP-P_kinase"/>
    <property type="match status" value="1"/>
</dbReference>
<feature type="domain" description="Thiamine-phosphate synthase ThiN" evidence="6">
    <location>
        <begin position="282"/>
        <end position="445"/>
    </location>
</feature>
<dbReference type="GO" id="GO:0005829">
    <property type="term" value="C:cytosol"/>
    <property type="evidence" value="ECO:0007669"/>
    <property type="project" value="TreeGrafter"/>
</dbReference>
<feature type="domain" description="Pyridoxamine kinase/Phosphomethylpyrimidine kinase" evidence="5">
    <location>
        <begin position="24"/>
        <end position="265"/>
    </location>
</feature>
<dbReference type="InterPro" id="IPR013749">
    <property type="entry name" value="PM/HMP-P_kinase-1"/>
</dbReference>
<evidence type="ECO:0000256" key="2">
    <source>
        <dbReference type="ARBA" id="ARBA00022741"/>
    </source>
</evidence>
<dbReference type="InterPro" id="IPR029056">
    <property type="entry name" value="Ribokinase-like"/>
</dbReference>
<accession>A0A4P8R867</accession>
<keyword evidence="1" id="KW-0808">Transferase</keyword>
<evidence type="ECO:0000259" key="6">
    <source>
        <dbReference type="Pfam" id="PF10120"/>
    </source>
</evidence>
<dbReference type="CDD" id="cd01169">
    <property type="entry name" value="HMPP_kinase"/>
    <property type="match status" value="1"/>
</dbReference>
<dbReference type="EMBL" id="CP029709">
    <property type="protein sequence ID" value="QCR17145.1"/>
    <property type="molecule type" value="Genomic_DNA"/>
</dbReference>
<gene>
    <name evidence="7" type="primary">thiD</name>
    <name evidence="7" type="ORF">DKM28_15060</name>
</gene>
<keyword evidence="2" id="KW-0547">Nucleotide-binding</keyword>